<feature type="compositionally biased region" description="Basic and acidic residues" evidence="1">
    <location>
        <begin position="1"/>
        <end position="14"/>
    </location>
</feature>
<feature type="compositionally biased region" description="Basic residues" evidence="1">
    <location>
        <begin position="140"/>
        <end position="151"/>
    </location>
</feature>
<keyword evidence="3" id="KW-1185">Reference proteome</keyword>
<evidence type="ECO:0000313" key="3">
    <source>
        <dbReference type="Proteomes" id="UP000054558"/>
    </source>
</evidence>
<gene>
    <name evidence="2" type="ORF">KFL_011790010</name>
</gene>
<protein>
    <submittedName>
        <fullName evidence="2">Uncharacterized protein</fullName>
    </submittedName>
</protein>
<feature type="region of interest" description="Disordered" evidence="1">
    <location>
        <begin position="244"/>
        <end position="270"/>
    </location>
</feature>
<feature type="compositionally biased region" description="Polar residues" evidence="1">
    <location>
        <begin position="252"/>
        <end position="270"/>
    </location>
</feature>
<feature type="compositionally biased region" description="Acidic residues" evidence="1">
    <location>
        <begin position="59"/>
        <end position="93"/>
    </location>
</feature>
<feature type="region of interest" description="Disordered" evidence="1">
    <location>
        <begin position="481"/>
        <end position="539"/>
    </location>
</feature>
<feature type="compositionally biased region" description="Polar residues" evidence="1">
    <location>
        <begin position="499"/>
        <end position="511"/>
    </location>
</feature>
<evidence type="ECO:0000313" key="2">
    <source>
        <dbReference type="EMBL" id="GAQ92879.1"/>
    </source>
</evidence>
<feature type="non-terminal residue" evidence="2">
    <location>
        <position position="539"/>
    </location>
</feature>
<feature type="region of interest" description="Disordered" evidence="1">
    <location>
        <begin position="1"/>
        <end position="162"/>
    </location>
</feature>
<proteinExistence type="predicted"/>
<feature type="compositionally biased region" description="Basic and acidic residues" evidence="1">
    <location>
        <begin position="115"/>
        <end position="127"/>
    </location>
</feature>
<reference evidence="2 3" key="1">
    <citation type="journal article" date="2014" name="Nat. Commun.">
        <title>Klebsormidium flaccidum genome reveals primary factors for plant terrestrial adaptation.</title>
        <authorList>
            <person name="Hori K."/>
            <person name="Maruyama F."/>
            <person name="Fujisawa T."/>
            <person name="Togashi T."/>
            <person name="Yamamoto N."/>
            <person name="Seo M."/>
            <person name="Sato S."/>
            <person name="Yamada T."/>
            <person name="Mori H."/>
            <person name="Tajima N."/>
            <person name="Moriyama T."/>
            <person name="Ikeuchi M."/>
            <person name="Watanabe M."/>
            <person name="Wada H."/>
            <person name="Kobayashi K."/>
            <person name="Saito M."/>
            <person name="Masuda T."/>
            <person name="Sasaki-Sekimoto Y."/>
            <person name="Mashiguchi K."/>
            <person name="Awai K."/>
            <person name="Shimojima M."/>
            <person name="Masuda S."/>
            <person name="Iwai M."/>
            <person name="Nobusawa T."/>
            <person name="Narise T."/>
            <person name="Kondo S."/>
            <person name="Saito H."/>
            <person name="Sato R."/>
            <person name="Murakawa M."/>
            <person name="Ihara Y."/>
            <person name="Oshima-Yamada Y."/>
            <person name="Ohtaka K."/>
            <person name="Satoh M."/>
            <person name="Sonobe K."/>
            <person name="Ishii M."/>
            <person name="Ohtani R."/>
            <person name="Kanamori-Sato M."/>
            <person name="Honoki R."/>
            <person name="Miyazaki D."/>
            <person name="Mochizuki H."/>
            <person name="Umetsu J."/>
            <person name="Higashi K."/>
            <person name="Shibata D."/>
            <person name="Kamiya Y."/>
            <person name="Sato N."/>
            <person name="Nakamura Y."/>
            <person name="Tabata S."/>
            <person name="Ida S."/>
            <person name="Kurokawa K."/>
            <person name="Ohta H."/>
        </authorList>
    </citation>
    <scope>NUCLEOTIDE SEQUENCE [LARGE SCALE GENOMIC DNA]</scope>
    <source>
        <strain evidence="2 3">NIES-2285</strain>
    </source>
</reference>
<sequence>MVGRERRPPKHLEDEGYDTGEQLARGGNKKKRKVQLDLSDDDQEGSPVRKRPAPRSRDEDDDEDDDDDEEEEEEDDEEDDEEEEDDDGEEEEGEHSGVRGKSSADRPLSLDEMMAEARAKGQRREDASVLAGGSGDSGTSKKKGNKKKVSKGKASGRGAAGAVTSSSQILQMQEKIRLQKELLAMQSSQYAPSTALVPFGIPQSVAPAQSLAAFQLPSGGAAALLPAIQAMVAQAMQRALSSGHASAAASSGTRPPTTGNSGAPNKYSTPKTIKTIGKAVHAVFESGSPEGGFYTTIDPIAKVTRVLLKVPKDDYDWSLAWVANHGDLWQAASTKQMQQRSEVVKKVKHHLYDVYQIRKAKVDYNGFLADIAPLQGNGFRVRHGDPFGDIRVKKVIGHVFLRNWNERVDELQVFIQQAAIVVAVIDIVLGNPAENRAPSDRLPNDGGMALHYEACLKKLQSEVDEFAAGTEYPFIRAPEPSLFMNGEDEADGMTPPRATPNNFSASGSSVRTPLAPQDVNVPAPSSGTPNSGCQPPAID</sequence>
<dbReference type="EMBL" id="DF238128">
    <property type="protein sequence ID" value="GAQ92879.1"/>
    <property type="molecule type" value="Genomic_DNA"/>
</dbReference>
<dbReference type="Proteomes" id="UP000054558">
    <property type="component" value="Unassembled WGS sequence"/>
</dbReference>
<evidence type="ECO:0000256" key="1">
    <source>
        <dbReference type="SAM" id="MobiDB-lite"/>
    </source>
</evidence>
<organism evidence="2 3">
    <name type="scientific">Klebsormidium nitens</name>
    <name type="common">Green alga</name>
    <name type="synonym">Ulothrix nitens</name>
    <dbReference type="NCBI Taxonomy" id="105231"/>
    <lineage>
        <taxon>Eukaryota</taxon>
        <taxon>Viridiplantae</taxon>
        <taxon>Streptophyta</taxon>
        <taxon>Klebsormidiophyceae</taxon>
        <taxon>Klebsormidiales</taxon>
        <taxon>Klebsormidiaceae</taxon>
        <taxon>Klebsormidium</taxon>
    </lineage>
</organism>
<accession>A0A1Y1ITI0</accession>
<feature type="compositionally biased region" description="Polar residues" evidence="1">
    <location>
        <begin position="523"/>
        <end position="533"/>
    </location>
</feature>
<name>A0A1Y1ITI0_KLENI</name>
<dbReference type="AlphaFoldDB" id="A0A1Y1ITI0"/>
<feature type="compositionally biased region" description="Low complexity" evidence="1">
    <location>
        <begin position="152"/>
        <end position="162"/>
    </location>
</feature>